<keyword evidence="4" id="KW-1185">Reference proteome</keyword>
<dbReference type="Gene3D" id="2.60.40.1250">
    <property type="entry name" value="Thiol:disulfide interchange protein DsbD, N-terminal domain"/>
    <property type="match status" value="1"/>
</dbReference>
<organism evidence="3 4">
    <name type="scientific">Terriglobus roseus</name>
    <dbReference type="NCBI Taxonomy" id="392734"/>
    <lineage>
        <taxon>Bacteria</taxon>
        <taxon>Pseudomonadati</taxon>
        <taxon>Acidobacteriota</taxon>
        <taxon>Terriglobia</taxon>
        <taxon>Terriglobales</taxon>
        <taxon>Acidobacteriaceae</taxon>
        <taxon>Terriglobus</taxon>
    </lineage>
</organism>
<keyword evidence="1" id="KW-0812">Transmembrane</keyword>
<dbReference type="RefSeq" id="WP_083343845.1">
    <property type="nucleotide sequence ID" value="NZ_LT629690.1"/>
</dbReference>
<accession>A0A1G7G8M7</accession>
<sequence length="180" mass="19651">MNELQRPLTKASTLRTVLVWVGLLVIAILIRTVVAHGQSMNVGQPAPAKKGHVDFIADGQSIAANQPATVKLHFRVDPGFHINSHSPKSDVLIPTRLTVAMLPGDPEVTNVDFPAGEPFSFAFEPKQKLDVYQGDVVLTAHLKAKPGQHTLKAELYYQACDHAACYPPKKLPVEQPYTAK</sequence>
<dbReference type="InterPro" id="IPR036929">
    <property type="entry name" value="DsbDN_sf"/>
</dbReference>
<dbReference type="Proteomes" id="UP000182427">
    <property type="component" value="Chromosome I"/>
</dbReference>
<proteinExistence type="predicted"/>
<evidence type="ECO:0000313" key="3">
    <source>
        <dbReference type="EMBL" id="SDE84453.1"/>
    </source>
</evidence>
<dbReference type="Pfam" id="PF11412">
    <property type="entry name" value="DsbD_N"/>
    <property type="match status" value="1"/>
</dbReference>
<keyword evidence="1" id="KW-1133">Transmembrane helix</keyword>
<name>A0A1G7G8M7_9BACT</name>
<evidence type="ECO:0000256" key="1">
    <source>
        <dbReference type="SAM" id="Phobius"/>
    </source>
</evidence>
<reference evidence="3 4" key="1">
    <citation type="submission" date="2016-10" db="EMBL/GenBank/DDBJ databases">
        <authorList>
            <person name="de Groot N.N."/>
        </authorList>
    </citation>
    <scope>NUCLEOTIDE SEQUENCE [LARGE SCALE GENOMIC DNA]</scope>
    <source>
        <strain evidence="3 4">GAS232</strain>
    </source>
</reference>
<evidence type="ECO:0000313" key="4">
    <source>
        <dbReference type="Proteomes" id="UP000182427"/>
    </source>
</evidence>
<keyword evidence="1" id="KW-0472">Membrane</keyword>
<gene>
    <name evidence="3" type="ORF">SAMN05444167_0604</name>
</gene>
<dbReference type="InterPro" id="IPR028250">
    <property type="entry name" value="DsbDN"/>
</dbReference>
<protein>
    <submittedName>
        <fullName evidence="3">Disulphide bond corrector protein DsbC</fullName>
    </submittedName>
</protein>
<dbReference type="OrthoDB" id="121090at2"/>
<dbReference type="EMBL" id="LT629690">
    <property type="protein sequence ID" value="SDE84453.1"/>
    <property type="molecule type" value="Genomic_DNA"/>
</dbReference>
<evidence type="ECO:0000259" key="2">
    <source>
        <dbReference type="Pfam" id="PF11412"/>
    </source>
</evidence>
<dbReference type="AlphaFoldDB" id="A0A1G7G8M7"/>
<feature type="domain" description="Thiol:disulfide interchange protein DsbD N-terminal" evidence="2">
    <location>
        <begin position="58"/>
        <end position="170"/>
    </location>
</feature>
<feature type="transmembrane region" description="Helical" evidence="1">
    <location>
        <begin position="12"/>
        <end position="34"/>
    </location>
</feature>